<keyword evidence="1" id="KW-1133">Transmembrane helix</keyword>
<sequence length="236" mass="28241">MYKKLKERQDKRTYGEKARMIDSEKLKKEKRFLFRCFLAIISGLGAYLYTVTGTDMGKAHSRWKAGLIYEYEIHDFEKAKQCYLEAIAFTDNAFPKYLYDFGKFLWTRFDDRIGAEKYVRKAIEMHKSNSLYHSTLLQLIESYGDERKEEATKQRNETVKAHIYEANYFLSPMSTQSFWIDLKHVLSKYFLLENYVMSKDSLQRQSMLDRLNEKNWQSARMHLDYAISAARMYLIY</sequence>
<gene>
    <name evidence="2" type="ORF">RFI_25377</name>
</gene>
<keyword evidence="1" id="KW-0472">Membrane</keyword>
<dbReference type="EMBL" id="ASPP01021832">
    <property type="protein sequence ID" value="ETO12000.1"/>
    <property type="molecule type" value="Genomic_DNA"/>
</dbReference>
<reference evidence="2 3" key="1">
    <citation type="journal article" date="2013" name="Curr. Biol.">
        <title>The Genome of the Foraminiferan Reticulomyxa filosa.</title>
        <authorList>
            <person name="Glockner G."/>
            <person name="Hulsmann N."/>
            <person name="Schleicher M."/>
            <person name="Noegel A.A."/>
            <person name="Eichinger L."/>
            <person name="Gallinger C."/>
            <person name="Pawlowski J."/>
            <person name="Sierra R."/>
            <person name="Euteneuer U."/>
            <person name="Pillet L."/>
            <person name="Moustafa A."/>
            <person name="Platzer M."/>
            <person name="Groth M."/>
            <person name="Szafranski K."/>
            <person name="Schliwa M."/>
        </authorList>
    </citation>
    <scope>NUCLEOTIDE SEQUENCE [LARGE SCALE GENOMIC DNA]</scope>
</reference>
<dbReference type="Proteomes" id="UP000023152">
    <property type="component" value="Unassembled WGS sequence"/>
</dbReference>
<keyword evidence="3" id="KW-1185">Reference proteome</keyword>
<organism evidence="2 3">
    <name type="scientific">Reticulomyxa filosa</name>
    <dbReference type="NCBI Taxonomy" id="46433"/>
    <lineage>
        <taxon>Eukaryota</taxon>
        <taxon>Sar</taxon>
        <taxon>Rhizaria</taxon>
        <taxon>Retaria</taxon>
        <taxon>Foraminifera</taxon>
        <taxon>Monothalamids</taxon>
        <taxon>Reticulomyxidae</taxon>
        <taxon>Reticulomyxa</taxon>
    </lineage>
</organism>
<proteinExistence type="predicted"/>
<protein>
    <submittedName>
        <fullName evidence="2">Uncharacterized protein</fullName>
    </submittedName>
</protein>
<evidence type="ECO:0000313" key="2">
    <source>
        <dbReference type="EMBL" id="ETO12000.1"/>
    </source>
</evidence>
<name>X6MG34_RETFI</name>
<keyword evidence="1" id="KW-0812">Transmembrane</keyword>
<comment type="caution">
    <text evidence="2">The sequence shown here is derived from an EMBL/GenBank/DDBJ whole genome shotgun (WGS) entry which is preliminary data.</text>
</comment>
<accession>X6MG34</accession>
<feature type="transmembrane region" description="Helical" evidence="1">
    <location>
        <begin position="32"/>
        <end position="50"/>
    </location>
</feature>
<evidence type="ECO:0000256" key="1">
    <source>
        <dbReference type="SAM" id="Phobius"/>
    </source>
</evidence>
<evidence type="ECO:0000313" key="3">
    <source>
        <dbReference type="Proteomes" id="UP000023152"/>
    </source>
</evidence>
<dbReference type="AlphaFoldDB" id="X6MG34"/>